<evidence type="ECO:0000313" key="1">
    <source>
        <dbReference type="EMBL" id="CAJ22139.1"/>
    </source>
</evidence>
<name>Q3BYC4_XANE5</name>
<dbReference type="KEGG" id="xcv:XCV0508"/>
<sequence>MICEAFNVCIAALPGFRRCAGESLASFNPSAIARSMGVGGSLPGAASGKIVHHLPNILMARQPSEIEVS</sequence>
<accession>Q3BYC4</accession>
<reference evidence="1 2" key="1">
    <citation type="journal article" date="2005" name="J. Bacteriol.">
        <title>Insights into genome plasticity and pathogenicity of the plant pathogenic Bacterium Xanthomonas campestris pv. vesicatoria revealed by the complete genome sequence.</title>
        <authorList>
            <person name="Thieme F."/>
            <person name="Koebnik R."/>
            <person name="Bekel T."/>
            <person name="Berger C."/>
            <person name="Boch J."/>
            <person name="Buettner D."/>
            <person name="Caldana C."/>
            <person name="Gaigalat L."/>
            <person name="Goesmann A."/>
            <person name="Kay S."/>
            <person name="Kirchner O."/>
            <person name="Lanz C."/>
            <person name="Linke B."/>
            <person name="McHardy A.C."/>
            <person name="Meyer F."/>
            <person name="Mittenhuber G."/>
            <person name="Nies D.H."/>
            <person name="Niesbach-Kloesgen U."/>
            <person name="Patschkowski T."/>
            <person name="Rueckert C."/>
            <person name="Rupp O."/>
            <person name="Schneicker S."/>
            <person name="Schuster S.C."/>
            <person name="Vorhoelter F.J."/>
            <person name="Weber E."/>
            <person name="Puehler A."/>
            <person name="Bonas U."/>
            <person name="Bartels D."/>
            <person name="Kaiser O."/>
        </authorList>
    </citation>
    <scope>NUCLEOTIDE SEQUENCE [LARGE SCALE GENOMIC DNA]</scope>
    <source>
        <strain evidence="1 2">85-10</strain>
    </source>
</reference>
<dbReference type="HOGENOM" id="CLU_2774960_0_0_6"/>
<dbReference type="AlphaFoldDB" id="Q3BYC4"/>
<protein>
    <submittedName>
        <fullName evidence="1">Uncharacterized protein</fullName>
    </submittedName>
</protein>
<gene>
    <name evidence="1" type="ordered locus">XCV0508</name>
</gene>
<dbReference type="Proteomes" id="UP000007069">
    <property type="component" value="Chromosome"/>
</dbReference>
<proteinExistence type="predicted"/>
<dbReference type="EMBL" id="AM039952">
    <property type="protein sequence ID" value="CAJ22139.1"/>
    <property type="molecule type" value="Genomic_DNA"/>
</dbReference>
<evidence type="ECO:0000313" key="2">
    <source>
        <dbReference type="Proteomes" id="UP000007069"/>
    </source>
</evidence>
<organism evidence="2">
    <name type="scientific">Xanthomonas euvesicatoria pv. vesicatoria (strain 85-10)</name>
    <name type="common">Xanthomonas campestris pv. vesicatoria</name>
    <dbReference type="NCBI Taxonomy" id="316273"/>
    <lineage>
        <taxon>Bacteria</taxon>
        <taxon>Pseudomonadati</taxon>
        <taxon>Pseudomonadota</taxon>
        <taxon>Gammaproteobacteria</taxon>
        <taxon>Lysobacterales</taxon>
        <taxon>Lysobacteraceae</taxon>
        <taxon>Xanthomonas</taxon>
    </lineage>
</organism>